<gene>
    <name evidence="1" type="ORF">BW732_09990</name>
</gene>
<accession>A0A1Q2D858</accession>
<dbReference type="InterPro" id="IPR003741">
    <property type="entry name" value="LUD_dom"/>
</dbReference>
<dbReference type="InterPro" id="IPR037171">
    <property type="entry name" value="NagB/RpiA_transferase-like"/>
</dbReference>
<sequence>MTEERIYQRDSFLKNLHAKLGTTPQSVTAHPFKPLNELPETTLADKTPDELMIVCQDRASQIGVELFETTTKNVSHLLKDIIEECHGGPLMLPSSPNFENPMFDLFKETYSDSIHYWKQGEVYREENIATAQAANVSIAFAEFLLAESCSVVVETSAEQGRTLHFLPNYYISLIPKSRLVPRSTQAAKYYDEKIKANEKIGSAIHFISGPSNSGDIEMQLVTGLHGPVKVFYIVLEDI</sequence>
<dbReference type="PANTHER" id="PTHR43682:SF1">
    <property type="entry name" value="LACTATE UTILIZATION PROTEIN C"/>
    <property type="match status" value="1"/>
</dbReference>
<evidence type="ECO:0000313" key="1">
    <source>
        <dbReference type="EMBL" id="AQP54501.1"/>
    </source>
</evidence>
<dbReference type="RefSeq" id="WP_077276583.1">
    <property type="nucleotide sequence ID" value="NZ_CP019609.1"/>
</dbReference>
<dbReference type="Proteomes" id="UP000188246">
    <property type="component" value="Chromosome"/>
</dbReference>
<protein>
    <submittedName>
        <fullName evidence="1">Lactate utilization protein C</fullName>
    </submittedName>
</protein>
<organism evidence="1 2">
    <name type="scientific">Vagococcus penaei</name>
    <dbReference type="NCBI Taxonomy" id="633807"/>
    <lineage>
        <taxon>Bacteria</taxon>
        <taxon>Bacillati</taxon>
        <taxon>Bacillota</taxon>
        <taxon>Bacilli</taxon>
        <taxon>Lactobacillales</taxon>
        <taxon>Enterococcaceae</taxon>
        <taxon>Vagococcus</taxon>
    </lineage>
</organism>
<dbReference type="EMBL" id="CP019609">
    <property type="protein sequence ID" value="AQP54501.1"/>
    <property type="molecule type" value="Genomic_DNA"/>
</dbReference>
<evidence type="ECO:0000313" key="2">
    <source>
        <dbReference type="Proteomes" id="UP000188246"/>
    </source>
</evidence>
<dbReference type="OrthoDB" id="9794157at2"/>
<dbReference type="PANTHER" id="PTHR43682">
    <property type="entry name" value="LACTATE UTILIZATION PROTEIN C"/>
    <property type="match status" value="1"/>
</dbReference>
<dbReference type="Gene3D" id="3.40.50.10420">
    <property type="entry name" value="NagB/RpiA/CoA transferase-like"/>
    <property type="match status" value="1"/>
</dbReference>
<dbReference type="KEGG" id="vpi:BW732_09990"/>
<keyword evidence="2" id="KW-1185">Reference proteome</keyword>
<dbReference type="InterPro" id="IPR024185">
    <property type="entry name" value="FTHF_cligase-like_sf"/>
</dbReference>
<dbReference type="SUPFAM" id="SSF100950">
    <property type="entry name" value="NagB/RpiA/CoA transferase-like"/>
    <property type="match status" value="1"/>
</dbReference>
<proteinExistence type="predicted"/>
<dbReference type="AlphaFoldDB" id="A0A1Q2D858"/>
<reference evidence="1 2" key="1">
    <citation type="journal article" date="2010" name="Int. J. Syst. Evol. Microbiol.">
        <title>Vagococcus penaei sp. nov., isolated from spoilage microbiota of cooked shrimp (Penaeus vannamei).</title>
        <authorList>
            <person name="Jaffres E."/>
            <person name="Prevost H."/>
            <person name="Rossero A."/>
            <person name="Joffraud J.J."/>
            <person name="Dousset X."/>
        </authorList>
    </citation>
    <scope>NUCLEOTIDE SEQUENCE [LARGE SCALE GENOMIC DNA]</scope>
    <source>
        <strain evidence="1 2">CD276</strain>
    </source>
</reference>
<dbReference type="STRING" id="633807.BW732_09990"/>
<name>A0A1Q2D858_9ENTE</name>
<dbReference type="Pfam" id="PF02589">
    <property type="entry name" value="LUD_dom"/>
    <property type="match status" value="1"/>
</dbReference>